<organism evidence="9 10">
    <name type="scientific">Rubus argutus</name>
    <name type="common">Southern blackberry</name>
    <dbReference type="NCBI Taxonomy" id="59490"/>
    <lineage>
        <taxon>Eukaryota</taxon>
        <taxon>Viridiplantae</taxon>
        <taxon>Streptophyta</taxon>
        <taxon>Embryophyta</taxon>
        <taxon>Tracheophyta</taxon>
        <taxon>Spermatophyta</taxon>
        <taxon>Magnoliopsida</taxon>
        <taxon>eudicotyledons</taxon>
        <taxon>Gunneridae</taxon>
        <taxon>Pentapetalae</taxon>
        <taxon>rosids</taxon>
        <taxon>fabids</taxon>
        <taxon>Rosales</taxon>
        <taxon>Rosaceae</taxon>
        <taxon>Rosoideae</taxon>
        <taxon>Rosoideae incertae sedis</taxon>
        <taxon>Rubus</taxon>
    </lineage>
</organism>
<evidence type="ECO:0000313" key="10">
    <source>
        <dbReference type="Proteomes" id="UP001457282"/>
    </source>
</evidence>
<dbReference type="InterPro" id="IPR007656">
    <property type="entry name" value="GTD-bd"/>
</dbReference>
<reference evidence="9 10" key="1">
    <citation type="journal article" date="2023" name="G3 (Bethesda)">
        <title>A chromosome-length genome assembly and annotation of blackberry (Rubus argutus, cv. 'Hillquist').</title>
        <authorList>
            <person name="Bruna T."/>
            <person name="Aryal R."/>
            <person name="Dudchenko O."/>
            <person name="Sargent D.J."/>
            <person name="Mead D."/>
            <person name="Buti M."/>
            <person name="Cavallini A."/>
            <person name="Hytonen T."/>
            <person name="Andres J."/>
            <person name="Pham M."/>
            <person name="Weisz D."/>
            <person name="Mascagni F."/>
            <person name="Usai G."/>
            <person name="Natali L."/>
            <person name="Bassil N."/>
            <person name="Fernandez G.E."/>
            <person name="Lomsadze A."/>
            <person name="Armour M."/>
            <person name="Olukolu B."/>
            <person name="Poorten T."/>
            <person name="Britton C."/>
            <person name="Davik J."/>
            <person name="Ashrafi H."/>
            <person name="Aiden E.L."/>
            <person name="Borodovsky M."/>
            <person name="Worthington M."/>
        </authorList>
    </citation>
    <scope>NUCLEOTIDE SEQUENCE [LARGE SCALE GENOMIC DNA]</scope>
    <source>
        <strain evidence="9">PI 553951</strain>
    </source>
</reference>
<evidence type="ECO:0000256" key="6">
    <source>
        <dbReference type="SAM" id="MobiDB-lite"/>
    </source>
</evidence>
<keyword evidence="5" id="KW-0175">Coiled coil</keyword>
<dbReference type="PANTHER" id="PTHR31448">
    <property type="entry name" value="MYOSIN-BINDING PROTEIN 2"/>
    <property type="match status" value="1"/>
</dbReference>
<gene>
    <name evidence="9" type="ORF">M0R45_028099</name>
</gene>
<feature type="transmembrane region" description="Helical" evidence="7">
    <location>
        <begin position="20"/>
        <end position="43"/>
    </location>
</feature>
<dbReference type="EMBL" id="JBEDUW010000006">
    <property type="protein sequence ID" value="KAK9919508.1"/>
    <property type="molecule type" value="Genomic_DNA"/>
</dbReference>
<comment type="caution">
    <text evidence="9">The sequence shown here is derived from an EMBL/GenBank/DDBJ whole genome shotgun (WGS) entry which is preliminary data.</text>
</comment>
<evidence type="ECO:0000256" key="4">
    <source>
        <dbReference type="ARBA" id="ARBA00023136"/>
    </source>
</evidence>
<feature type="domain" description="GTD-binding" evidence="8">
    <location>
        <begin position="609"/>
        <end position="707"/>
    </location>
</feature>
<feature type="region of interest" description="Disordered" evidence="6">
    <location>
        <begin position="188"/>
        <end position="224"/>
    </location>
</feature>
<dbReference type="PROSITE" id="PS51775">
    <property type="entry name" value="GTD_BINDING"/>
    <property type="match status" value="1"/>
</dbReference>
<dbReference type="InterPro" id="IPR039306">
    <property type="entry name" value="MYOB"/>
</dbReference>
<dbReference type="Pfam" id="PF04576">
    <property type="entry name" value="Zein-binding"/>
    <property type="match status" value="1"/>
</dbReference>
<feature type="compositionally biased region" description="Polar residues" evidence="6">
    <location>
        <begin position="830"/>
        <end position="841"/>
    </location>
</feature>
<dbReference type="GO" id="GO:0016020">
    <property type="term" value="C:membrane"/>
    <property type="evidence" value="ECO:0007669"/>
    <property type="project" value="UniProtKB-SubCell"/>
</dbReference>
<proteinExistence type="predicted"/>
<dbReference type="PANTHER" id="PTHR31448:SF32">
    <property type="entry name" value="MYOSIN-BINDING PROTEIN 1"/>
    <property type="match status" value="1"/>
</dbReference>
<evidence type="ECO:0000256" key="3">
    <source>
        <dbReference type="ARBA" id="ARBA00022989"/>
    </source>
</evidence>
<dbReference type="AlphaFoldDB" id="A0AAW1W4M3"/>
<keyword evidence="2 7" id="KW-0812">Transmembrane</keyword>
<feature type="region of interest" description="Disordered" evidence="6">
    <location>
        <begin position="346"/>
        <end position="377"/>
    </location>
</feature>
<keyword evidence="4 7" id="KW-0472">Membrane</keyword>
<dbReference type="Proteomes" id="UP001457282">
    <property type="component" value="Unassembled WGS sequence"/>
</dbReference>
<dbReference type="GO" id="GO:0080115">
    <property type="term" value="F:myosin XI tail binding"/>
    <property type="evidence" value="ECO:0007669"/>
    <property type="project" value="UniProtKB-ARBA"/>
</dbReference>
<evidence type="ECO:0000259" key="8">
    <source>
        <dbReference type="PROSITE" id="PS51775"/>
    </source>
</evidence>
<evidence type="ECO:0000256" key="5">
    <source>
        <dbReference type="SAM" id="Coils"/>
    </source>
</evidence>
<keyword evidence="3 7" id="KW-1133">Transmembrane helix</keyword>
<protein>
    <recommendedName>
        <fullName evidence="8">GTD-binding domain-containing protein</fullName>
    </recommendedName>
</protein>
<feature type="region of interest" description="Disordered" evidence="6">
    <location>
        <begin position="809"/>
        <end position="850"/>
    </location>
</feature>
<evidence type="ECO:0000256" key="7">
    <source>
        <dbReference type="SAM" id="Phobius"/>
    </source>
</evidence>
<feature type="coiled-coil region" evidence="5">
    <location>
        <begin position="682"/>
        <end position="709"/>
    </location>
</feature>
<accession>A0AAW1W4M3</accession>
<evidence type="ECO:0000256" key="1">
    <source>
        <dbReference type="ARBA" id="ARBA00004167"/>
    </source>
</evidence>
<evidence type="ECO:0000313" key="9">
    <source>
        <dbReference type="EMBL" id="KAK9919508.1"/>
    </source>
</evidence>
<evidence type="ECO:0000256" key="2">
    <source>
        <dbReference type="ARBA" id="ARBA00022692"/>
    </source>
</evidence>
<comment type="subcellular location">
    <subcellularLocation>
        <location evidence="1">Membrane</location>
        <topology evidence="1">Single-pass membrane protein</topology>
    </subcellularLocation>
</comment>
<keyword evidence="10" id="KW-1185">Reference proteome</keyword>
<name>A0AAW1W4M3_RUBAR</name>
<sequence>MAASRTMSANPQKVPWGLALVSASLEWLLIFMLVLDAIFSYVITKFAHYCGLQTPCLLCSRLDHVLGNEKPGYYWDLICGNHKSEISSLVLCHAHNKLVDVQGMCENCLFSFATINRSNAETYRLLVGKVGEAPNSKADHEIQGPVPWGQNVCFSGRTHCSCCNEPQVSQGSSHKLIHTKLFGSEAELEPLSGATRQNQEEPRKVQETSSRSVRATHLRDSGLHPLSHVGYSELKVSSDTDSEVHFSDGDDASVSIHAKGDPEEDLSAKCVEPCTITTVSKPLVLASQATSDTMESHGSTSIHARDSRLHSLSHVGYTELKVTSDTESEVHFSDDDYASSLIHEKDGTKEDPSAQPVEPCVITPVLTDPPSAPKPSLLVSQAQIDPTESQGSTSAASAIAIGHGLEELKWKEAGSTADFHAPSKPILDNASPLSNAMEAPAKVSKGSSDVTGTREIDQAYVAESGEFHKGGVRPLTMSEAGAETTPVSSNTDQQVLNVLDLGDAYKIVVGSKGRQLSGVLAEQWIGKDSSRVTEDLKLLLSQLSANRGIEQSTNEMLSPKVSLNSGDLKTLDSSKTVGMQILQQRFSLERNESGLSLDGSVVSEIEGESVVDRLKRQVEHDKKLLSSLYKELEEERNASAIASDQAMAMMTRLQEEKAALHMEALQSLRMMEEQAEYDNEALHKIDDLLAEKEKELQDLEAELEFYRNKYPNESMLENLAGTTSDMQARDIAVDHSVSSSIADSVSVNKNMDTGRPCTDSKVGGAGILLSDEKSGSLKNSLKDFEEEKKQILQCLENLEKTLSLFSSNGVNSHSSKDNCSEDGDGAGKSKLQNCEGGSQENIKPEQNDLSKQHEVPALLRHTSSLENPQLCQATDLASLGVLASNLNKRLKALEAVQGFLEHTINSLRYGEEGLKFIQEIASHLAELRKIGIREDQTSS</sequence>